<comment type="similarity">
    <text evidence="5">Belongs to the thiamine kinase family.</text>
</comment>
<dbReference type="OrthoDB" id="179763at2"/>
<dbReference type="GO" id="GO:0019165">
    <property type="term" value="F:thiamine kinase activity"/>
    <property type="evidence" value="ECO:0007669"/>
    <property type="project" value="UniProtKB-UniRule"/>
</dbReference>
<gene>
    <name evidence="5" type="primary">thiK</name>
    <name evidence="7" type="ORF">Dpoa569_0001532</name>
</gene>
<evidence type="ECO:0000256" key="3">
    <source>
        <dbReference type="ARBA" id="ARBA00022777"/>
    </source>
</evidence>
<name>A0A5B8I3P5_9GAMM</name>
<evidence type="ECO:0000259" key="6">
    <source>
        <dbReference type="Pfam" id="PF01636"/>
    </source>
</evidence>
<evidence type="ECO:0000256" key="2">
    <source>
        <dbReference type="ARBA" id="ARBA00022741"/>
    </source>
</evidence>
<evidence type="ECO:0000256" key="1">
    <source>
        <dbReference type="ARBA" id="ARBA00022679"/>
    </source>
</evidence>
<accession>A0A5B8I3P5</accession>
<dbReference type="KEGG" id="dic:Dpoa569_0001532"/>
<dbReference type="UniPathway" id="UPA00060">
    <property type="reaction ID" value="UER00596"/>
</dbReference>
<sequence>MARYASSEALNALLQQALPAVATAGFHLQPINGLSHQSWLVASPVGMWLARGETPQGRQLGTSRQREFQVLRKLSGQSLAPRPVCWREGWLLVEWLAGEPANTRQFAQSLAQGQLAALMARLHHGPRYGYPLPLKRLMAQHWQHMDPARRSPRLMRACQRVINKPLPTPLLIAPLHLDVHPGNLLCTNKGWRLIDWEYAADGDIGLELALLFRGGELNDAQQQDFLQAYCQYWPGLCPTSLRRQVARWQYWVDYLVLMWFEVRWRQTGEAYYRQTANALRDTTGWSD</sequence>
<dbReference type="Gene3D" id="3.90.1200.10">
    <property type="match status" value="1"/>
</dbReference>
<dbReference type="GO" id="GO:0005524">
    <property type="term" value="F:ATP binding"/>
    <property type="evidence" value="ECO:0007669"/>
    <property type="project" value="UniProtKB-KW"/>
</dbReference>
<dbReference type="Proteomes" id="UP000320591">
    <property type="component" value="Chromosome"/>
</dbReference>
<dbReference type="AlphaFoldDB" id="A0A5B8I3P5"/>
<dbReference type="InterPro" id="IPR002575">
    <property type="entry name" value="Aminoglycoside_PTrfase"/>
</dbReference>
<reference evidence="7 8" key="1">
    <citation type="journal article" date="2019" name="Environ. Microbiol.">
        <title>The phytopathogenic nature of Dickeya aquatica 174/2 and the dynamic early evolution of Dickeya pathogenicity.</title>
        <authorList>
            <person name="Duprey A."/>
            <person name="Taib N."/>
            <person name="Leonard S."/>
            <person name="Garin T."/>
            <person name="Flandrois J.P."/>
            <person name="Nasser W."/>
            <person name="Brochier-Armanet C."/>
            <person name="Reverchon S."/>
        </authorList>
    </citation>
    <scope>NUCLEOTIDE SEQUENCE [LARGE SCALE GENOMIC DNA]</scope>
    <source>
        <strain evidence="7 8">NCPPB 569</strain>
    </source>
</reference>
<dbReference type="InterPro" id="IPR014093">
    <property type="entry name" value="Thiamine_kinase"/>
</dbReference>
<dbReference type="HAMAP" id="MF_01604">
    <property type="entry name" value="Thiamine_kinase"/>
    <property type="match status" value="1"/>
</dbReference>
<keyword evidence="2 5" id="KW-0547">Nucleotide-binding</keyword>
<comment type="pathway">
    <text evidence="5">Cofactor biosynthesis; thiamine diphosphate biosynthesis; thiamine phosphate from thiamine: step 1/1.</text>
</comment>
<evidence type="ECO:0000256" key="4">
    <source>
        <dbReference type="ARBA" id="ARBA00022840"/>
    </source>
</evidence>
<dbReference type="GO" id="GO:0006772">
    <property type="term" value="P:thiamine metabolic process"/>
    <property type="evidence" value="ECO:0007669"/>
    <property type="project" value="InterPro"/>
</dbReference>
<evidence type="ECO:0000313" key="7">
    <source>
        <dbReference type="EMBL" id="QDX29722.1"/>
    </source>
</evidence>
<dbReference type="SUPFAM" id="SSF56112">
    <property type="entry name" value="Protein kinase-like (PK-like)"/>
    <property type="match status" value="1"/>
</dbReference>
<dbReference type="Pfam" id="PF01636">
    <property type="entry name" value="APH"/>
    <property type="match status" value="1"/>
</dbReference>
<feature type="domain" description="Aminoglycoside phosphotransferase" evidence="6">
    <location>
        <begin position="29"/>
        <end position="236"/>
    </location>
</feature>
<organism evidence="7 8">
    <name type="scientific">Dickeya poaceiphila</name>
    <dbReference type="NCBI Taxonomy" id="568768"/>
    <lineage>
        <taxon>Bacteria</taxon>
        <taxon>Pseudomonadati</taxon>
        <taxon>Pseudomonadota</taxon>
        <taxon>Gammaproteobacteria</taxon>
        <taxon>Enterobacterales</taxon>
        <taxon>Pectobacteriaceae</taxon>
        <taxon>Dickeya</taxon>
    </lineage>
</organism>
<keyword evidence="1 5" id="KW-0808">Transferase</keyword>
<keyword evidence="4 5" id="KW-0067">ATP-binding</keyword>
<dbReference type="STRING" id="568768.GCA_000406125_02327"/>
<dbReference type="EMBL" id="CP042220">
    <property type="protein sequence ID" value="QDX29722.1"/>
    <property type="molecule type" value="Genomic_DNA"/>
</dbReference>
<keyword evidence="8" id="KW-1185">Reference proteome</keyword>
<dbReference type="InterPro" id="IPR011009">
    <property type="entry name" value="Kinase-like_dom_sf"/>
</dbReference>
<dbReference type="RefSeq" id="WP_042871173.1">
    <property type="nucleotide sequence ID" value="NZ_CM001975.1"/>
</dbReference>
<proteinExistence type="inferred from homology"/>
<keyword evidence="3 5" id="KW-0418">Kinase</keyword>
<dbReference type="GO" id="GO:0009229">
    <property type="term" value="P:thiamine diphosphate biosynthetic process"/>
    <property type="evidence" value="ECO:0007669"/>
    <property type="project" value="UniProtKB-UniRule"/>
</dbReference>
<protein>
    <recommendedName>
        <fullName evidence="5">Thiamine kinase</fullName>
        <ecNumber evidence="5">2.7.1.89</ecNumber>
    </recommendedName>
</protein>
<comment type="function">
    <text evidence="5">Catalyzes the phosphorylation of thiamine to thiamine phosphate.</text>
</comment>
<evidence type="ECO:0000256" key="5">
    <source>
        <dbReference type="HAMAP-Rule" id="MF_01604"/>
    </source>
</evidence>
<dbReference type="EC" id="2.7.1.89" evidence="5"/>
<evidence type="ECO:0000313" key="8">
    <source>
        <dbReference type="Proteomes" id="UP000320591"/>
    </source>
</evidence>
<comment type="catalytic activity">
    <reaction evidence="5">
        <text>thiamine + ATP = thiamine phosphate + ADP + H(+)</text>
        <dbReference type="Rhea" id="RHEA:12012"/>
        <dbReference type="ChEBI" id="CHEBI:15378"/>
        <dbReference type="ChEBI" id="CHEBI:18385"/>
        <dbReference type="ChEBI" id="CHEBI:30616"/>
        <dbReference type="ChEBI" id="CHEBI:37575"/>
        <dbReference type="ChEBI" id="CHEBI:456216"/>
        <dbReference type="EC" id="2.7.1.89"/>
    </reaction>
</comment>